<comment type="caution">
    <text evidence="1">The sequence shown here is derived from an EMBL/GenBank/DDBJ whole genome shotgun (WGS) entry which is preliminary data.</text>
</comment>
<dbReference type="OrthoDB" id="4740469at2"/>
<dbReference type="RefSeq" id="WP_069417335.1">
    <property type="nucleotide sequence ID" value="NZ_CBCRZH010000083.1"/>
</dbReference>
<organism evidence="1 2">
    <name type="scientific">Mycobacterium intermedium</name>
    <dbReference type="NCBI Taxonomy" id="28445"/>
    <lineage>
        <taxon>Bacteria</taxon>
        <taxon>Bacillati</taxon>
        <taxon>Actinomycetota</taxon>
        <taxon>Actinomycetes</taxon>
        <taxon>Mycobacteriales</taxon>
        <taxon>Mycobacteriaceae</taxon>
        <taxon>Mycobacterium</taxon>
        <taxon>Mycobacterium simiae complex</taxon>
    </lineage>
</organism>
<dbReference type="Proteomes" id="UP000192739">
    <property type="component" value="Unassembled WGS sequence"/>
</dbReference>
<accession>A0A1E3SLS8</accession>
<evidence type="ECO:0000313" key="2">
    <source>
        <dbReference type="Proteomes" id="UP000192739"/>
    </source>
</evidence>
<gene>
    <name evidence="1" type="ORF">BST27_10530</name>
</gene>
<dbReference type="EMBL" id="MVHT01000022">
    <property type="protein sequence ID" value="ORB06838.1"/>
    <property type="molecule type" value="Genomic_DNA"/>
</dbReference>
<keyword evidence="2" id="KW-1185">Reference proteome</keyword>
<reference evidence="1 2" key="1">
    <citation type="submission" date="2017-02" db="EMBL/GenBank/DDBJ databases">
        <title>The new phylogeny of genus Mycobacterium.</title>
        <authorList>
            <person name="Tortoli E."/>
            <person name="Trovato A."/>
            <person name="Cirillo D.M."/>
        </authorList>
    </citation>
    <scope>NUCLEOTIDE SEQUENCE [LARGE SCALE GENOMIC DNA]</scope>
    <source>
        <strain evidence="1 2">DSM 44049</strain>
    </source>
</reference>
<evidence type="ECO:0000313" key="1">
    <source>
        <dbReference type="EMBL" id="ORB06838.1"/>
    </source>
</evidence>
<proteinExistence type="predicted"/>
<name>A0A1E3SLS8_MYCIE</name>
<sequence length="80" mass="9207">MPVGDVLEEGASYCINCRADARYQVIDVTGDGERMDRQWLCPGNHRDTHVQHEYPQYTWEGRRKLALEAQAKADKQRSEG</sequence>
<protein>
    <submittedName>
        <fullName evidence="1">Uncharacterized protein</fullName>
    </submittedName>
</protein>
<dbReference type="AlphaFoldDB" id="A0A1E3SLS8"/>